<keyword evidence="1" id="KW-0996">Nickel insertion</keyword>
<dbReference type="PANTHER" id="PTHR33620">
    <property type="entry name" value="UREASE ACCESSORY PROTEIN F"/>
    <property type="match status" value="1"/>
</dbReference>
<gene>
    <name evidence="3" type="ORF">B2G88_12660</name>
</gene>
<protein>
    <submittedName>
        <fullName evidence="3">Urease accessory protein UreF</fullName>
    </submittedName>
</protein>
<dbReference type="AlphaFoldDB" id="A0A202E4Y3"/>
<evidence type="ECO:0000313" key="3">
    <source>
        <dbReference type="EMBL" id="OVE83315.1"/>
    </source>
</evidence>
<evidence type="ECO:0000256" key="2">
    <source>
        <dbReference type="ARBA" id="ARBA00023186"/>
    </source>
</evidence>
<dbReference type="PANTHER" id="PTHR33620:SF1">
    <property type="entry name" value="UREASE ACCESSORY PROTEIN F"/>
    <property type="match status" value="1"/>
</dbReference>
<keyword evidence="4" id="KW-1185">Reference proteome</keyword>
<name>A0A202E4Y3_9EURY</name>
<dbReference type="Proteomes" id="UP000196084">
    <property type="component" value="Unassembled WGS sequence"/>
</dbReference>
<accession>A0A202E4Y3</accession>
<dbReference type="Pfam" id="PF01730">
    <property type="entry name" value="UreF"/>
    <property type="match status" value="1"/>
</dbReference>
<keyword evidence="2" id="KW-0143">Chaperone</keyword>
<dbReference type="RefSeq" id="WP_087714981.1">
    <property type="nucleotide sequence ID" value="NZ_MWPH01000003.1"/>
</dbReference>
<dbReference type="EMBL" id="MWPH01000003">
    <property type="protein sequence ID" value="OVE83315.1"/>
    <property type="molecule type" value="Genomic_DNA"/>
</dbReference>
<evidence type="ECO:0000313" key="4">
    <source>
        <dbReference type="Proteomes" id="UP000196084"/>
    </source>
</evidence>
<dbReference type="OrthoDB" id="1740at2157"/>
<sequence>MTTDPDAFLSALRLADSFLPVGGYTASYGLEQYLNEDKIDDRDDLEAVIAAYLRRVVGPCELVALSNAHAASEANDLEAVRTVDERLHAVTMPREFRESSTKAGAKLSELFLETDIEQGVETTLATAVATDETPGHYPVVFGVIAQSRGLSRRDACLAYAHSFVTGLLGAAQRLGRFGHTAIQSTLESLQSVVTEVCEQYLESDVSAMASFAPFAEIMGMRHERAGRRLFMS</sequence>
<reference evidence="3 4" key="1">
    <citation type="submission" date="2017-02" db="EMBL/GenBank/DDBJ databases">
        <title>Natronthermophilus aegyptiacus gen. nov.,sp. nov., an aerobic, extremely halophilic alkalithermophilic archaeon isolated from the athalassohaline Wadi An Natrun, Egypt.</title>
        <authorList>
            <person name="Zhao B."/>
        </authorList>
    </citation>
    <scope>NUCLEOTIDE SEQUENCE [LARGE SCALE GENOMIC DNA]</scope>
    <source>
        <strain evidence="3 4">CGMCC 1.3597</strain>
    </source>
</reference>
<proteinExistence type="inferred from homology"/>
<dbReference type="InterPro" id="IPR038277">
    <property type="entry name" value="UreF_sf"/>
</dbReference>
<dbReference type="PIRSF" id="PIRSF009467">
    <property type="entry name" value="Ureas_acces_UreF"/>
    <property type="match status" value="1"/>
</dbReference>
<evidence type="ECO:0000256" key="1">
    <source>
        <dbReference type="ARBA" id="ARBA00022988"/>
    </source>
</evidence>
<comment type="caution">
    <text evidence="3">The sequence shown here is derived from an EMBL/GenBank/DDBJ whole genome shotgun (WGS) entry which is preliminary data.</text>
</comment>
<dbReference type="InterPro" id="IPR002639">
    <property type="entry name" value="UreF"/>
</dbReference>
<dbReference type="HAMAP" id="MF_01385">
    <property type="entry name" value="UreF"/>
    <property type="match status" value="1"/>
</dbReference>
<dbReference type="Gene3D" id="1.10.4190.10">
    <property type="entry name" value="Urease accessory protein UreF"/>
    <property type="match status" value="1"/>
</dbReference>
<dbReference type="GO" id="GO:0016151">
    <property type="term" value="F:nickel cation binding"/>
    <property type="evidence" value="ECO:0007669"/>
    <property type="project" value="InterPro"/>
</dbReference>
<organism evidence="3 4">
    <name type="scientific">Natronolimnobius baerhuensis</name>
    <dbReference type="NCBI Taxonomy" id="253108"/>
    <lineage>
        <taxon>Archaea</taxon>
        <taxon>Methanobacteriati</taxon>
        <taxon>Methanobacteriota</taxon>
        <taxon>Stenosarchaea group</taxon>
        <taxon>Halobacteria</taxon>
        <taxon>Halobacteriales</taxon>
        <taxon>Natrialbaceae</taxon>
        <taxon>Natronolimnobius</taxon>
    </lineage>
</organism>